<gene>
    <name evidence="1" type="ORF">HYN69_03600</name>
</gene>
<dbReference type="RefSeq" id="WP_108434531.1">
    <property type="nucleotide sequence ID" value="NZ_CP028918.1"/>
</dbReference>
<evidence type="ECO:0000313" key="2">
    <source>
        <dbReference type="Proteomes" id="UP000244496"/>
    </source>
</evidence>
<organism evidence="1 2">
    <name type="scientific">Paragemmobacter aquarius</name>
    <dbReference type="NCBI Taxonomy" id="2169400"/>
    <lineage>
        <taxon>Bacteria</taxon>
        <taxon>Pseudomonadati</taxon>
        <taxon>Pseudomonadota</taxon>
        <taxon>Alphaproteobacteria</taxon>
        <taxon>Rhodobacterales</taxon>
        <taxon>Paracoccaceae</taxon>
        <taxon>Paragemmobacter</taxon>
    </lineage>
</organism>
<dbReference type="KEGG" id="geh:HYN69_03600"/>
<dbReference type="AlphaFoldDB" id="A0A2S0UIR7"/>
<dbReference type="EMBL" id="CP028918">
    <property type="protein sequence ID" value="AWB47706.1"/>
    <property type="molecule type" value="Genomic_DNA"/>
</dbReference>
<reference evidence="1 2" key="1">
    <citation type="submission" date="2018-04" db="EMBL/GenBank/DDBJ databases">
        <title>Genome sequencing of Gemmobacter.</title>
        <authorList>
            <person name="Yi H."/>
            <person name="Baek M.-G."/>
        </authorList>
    </citation>
    <scope>NUCLEOTIDE SEQUENCE [LARGE SCALE GENOMIC DNA]</scope>
    <source>
        <strain evidence="1 2">HYN0069</strain>
    </source>
</reference>
<name>A0A2S0UIR7_9RHOB</name>
<sequence>MFNNDPETTLRKAAENFRLEAAKGKASVPMTKSHLQMAAYFLFDDTRLAFLDETASDIDRVFGVDTENEEYFERAVRRIERLDAAQTGQGIAALVAARRLVEGCKSLPHDQRRSEARNLIKAVDTVMERIYSLGPVLRDASTAYVTRRPALR</sequence>
<proteinExistence type="predicted"/>
<evidence type="ECO:0000313" key="1">
    <source>
        <dbReference type="EMBL" id="AWB47706.1"/>
    </source>
</evidence>
<protein>
    <submittedName>
        <fullName evidence="1">Uncharacterized protein</fullName>
    </submittedName>
</protein>
<keyword evidence="2" id="KW-1185">Reference proteome</keyword>
<dbReference type="Proteomes" id="UP000244496">
    <property type="component" value="Chromosome"/>
</dbReference>
<accession>A0A2S0UIR7</accession>